<feature type="compositionally biased region" description="Polar residues" evidence="1">
    <location>
        <begin position="232"/>
        <end position="246"/>
    </location>
</feature>
<keyword evidence="2" id="KW-1133">Transmembrane helix</keyword>
<feature type="region of interest" description="Disordered" evidence="1">
    <location>
        <begin position="177"/>
        <end position="290"/>
    </location>
</feature>
<sequence>MSTSNHLVVFTPHALTVGNGVSPSPNDISEVFAQRLAAKAQAELGLFSVATKSMGDKDLDATFDNFTQALELSDCAIFVIPGSKICLLDAIYPRLLVLLTMQPWWVKKMLLVCLGEMATNGKKFDPLIFQHTPVFFSASPSNWNEEIGQWKEVMSFIKLAIEVDKVEDDAAYSESANGIIEDNANEAKPTEEDYVPSSEKTEENDLESPERTGHSASTENTAQQEVELKEPNNYSHPDNTAETPSESPRDATEVAISHEKSETRIESSGSATKVGMTGEKSGPRELQTTDGWKATNKDTVEGNHECAEQSETKGYSWTTITAATLAVVAVAVLFPLVKSQLRP</sequence>
<dbReference type="WBParaSite" id="MCU_007615-RE">
    <property type="protein sequence ID" value="MCU_007615-RE"/>
    <property type="gene ID" value="MCU_007615"/>
</dbReference>
<reference evidence="3" key="1">
    <citation type="submission" date="2019-11" db="UniProtKB">
        <authorList>
            <consortium name="WormBaseParasite"/>
        </authorList>
    </citation>
    <scope>IDENTIFICATION</scope>
</reference>
<evidence type="ECO:0000313" key="3">
    <source>
        <dbReference type="WBParaSite" id="MCU_007615-RE"/>
    </source>
</evidence>
<feature type="compositionally biased region" description="Basic and acidic residues" evidence="1">
    <location>
        <begin position="247"/>
        <end position="265"/>
    </location>
</feature>
<proteinExistence type="predicted"/>
<feature type="transmembrane region" description="Helical" evidence="2">
    <location>
        <begin position="315"/>
        <end position="337"/>
    </location>
</feature>
<dbReference type="AlphaFoldDB" id="A0A5K3FG95"/>
<keyword evidence="2" id="KW-0472">Membrane</keyword>
<feature type="compositionally biased region" description="Basic and acidic residues" evidence="1">
    <location>
        <begin position="199"/>
        <end position="213"/>
    </location>
</feature>
<protein>
    <submittedName>
        <fullName evidence="3">FMN_red domain-containing protein</fullName>
    </submittedName>
</protein>
<name>A0A5K3FG95_MESCO</name>
<accession>A0A5K3FG95</accession>
<evidence type="ECO:0000256" key="1">
    <source>
        <dbReference type="SAM" id="MobiDB-lite"/>
    </source>
</evidence>
<feature type="compositionally biased region" description="Polar residues" evidence="1">
    <location>
        <begin position="214"/>
        <end position="224"/>
    </location>
</feature>
<evidence type="ECO:0000256" key="2">
    <source>
        <dbReference type="SAM" id="Phobius"/>
    </source>
</evidence>
<organism evidence="3">
    <name type="scientific">Mesocestoides corti</name>
    <name type="common">Flatworm</name>
    <dbReference type="NCBI Taxonomy" id="53468"/>
    <lineage>
        <taxon>Eukaryota</taxon>
        <taxon>Metazoa</taxon>
        <taxon>Spiralia</taxon>
        <taxon>Lophotrochozoa</taxon>
        <taxon>Platyhelminthes</taxon>
        <taxon>Cestoda</taxon>
        <taxon>Eucestoda</taxon>
        <taxon>Cyclophyllidea</taxon>
        <taxon>Mesocestoididae</taxon>
        <taxon>Mesocestoides</taxon>
    </lineage>
</organism>
<keyword evidence="2" id="KW-0812">Transmembrane</keyword>